<sequence length="175" mass="20012">MRKMTHRGGSILKGFWAQLRADEPQGIRASGTLRRAGNLILYKRLSRPSLPGPFIFFLSPIKNTSTPFHKTFVVLVLVALAFQDLFSCRVVKMSSYDYEEIVPGDLVAVRHGIKGRQEGLVVGSHVDYAGRQIIEVQLENEVYHAWHPTVTRVKRVVSYSHPVPRARTIERRIYW</sequence>
<gene>
    <name evidence="1" type="ORF">Agabi119p4_5015</name>
</gene>
<accession>A0A8H7F4H1</accession>
<dbReference type="AlphaFoldDB" id="A0A8H7F4H1"/>
<proteinExistence type="predicted"/>
<organism evidence="1 2">
    <name type="scientific">Agaricus bisporus var. burnettii</name>
    <dbReference type="NCBI Taxonomy" id="192524"/>
    <lineage>
        <taxon>Eukaryota</taxon>
        <taxon>Fungi</taxon>
        <taxon>Dikarya</taxon>
        <taxon>Basidiomycota</taxon>
        <taxon>Agaricomycotina</taxon>
        <taxon>Agaricomycetes</taxon>
        <taxon>Agaricomycetidae</taxon>
        <taxon>Agaricales</taxon>
        <taxon>Agaricineae</taxon>
        <taxon>Agaricaceae</taxon>
        <taxon>Agaricus</taxon>
    </lineage>
</organism>
<reference evidence="1 2" key="1">
    <citation type="journal article" name="Sci. Rep.">
        <title>Telomere-to-telomere assembled and centromere annotated genomes of the two main subspecies of the button mushroom Agaricus bisporus reveal especially polymorphic chromosome ends.</title>
        <authorList>
            <person name="Sonnenberg A.S.M."/>
            <person name="Sedaghat-Telgerd N."/>
            <person name="Lavrijssen B."/>
            <person name="Ohm R.A."/>
            <person name="Hendrickx P.M."/>
            <person name="Scholtmeijer K."/>
            <person name="Baars J.J.P."/>
            <person name="van Peer A."/>
        </authorList>
    </citation>
    <scope>NUCLEOTIDE SEQUENCE [LARGE SCALE GENOMIC DNA]</scope>
    <source>
        <strain evidence="1 2">H119_p4</strain>
    </source>
</reference>
<dbReference type="Proteomes" id="UP000629468">
    <property type="component" value="Unassembled WGS sequence"/>
</dbReference>
<protein>
    <submittedName>
        <fullName evidence="1">Uncharacterized protein</fullName>
    </submittedName>
</protein>
<comment type="caution">
    <text evidence="1">The sequence shown here is derived from an EMBL/GenBank/DDBJ whole genome shotgun (WGS) entry which is preliminary data.</text>
</comment>
<dbReference type="EMBL" id="JABXXO010000006">
    <property type="protein sequence ID" value="KAF7776622.1"/>
    <property type="molecule type" value="Genomic_DNA"/>
</dbReference>
<evidence type="ECO:0000313" key="2">
    <source>
        <dbReference type="Proteomes" id="UP000629468"/>
    </source>
</evidence>
<evidence type="ECO:0000313" key="1">
    <source>
        <dbReference type="EMBL" id="KAF7776622.1"/>
    </source>
</evidence>
<name>A0A8H7F4H1_AGABI</name>